<accession>A0A7W8MS11</accession>
<evidence type="ECO:0000313" key="4">
    <source>
        <dbReference type="Proteomes" id="UP000568106"/>
    </source>
</evidence>
<name>A0A7W8MS11_9BACT</name>
<dbReference type="InterPro" id="IPR050223">
    <property type="entry name" value="D-isomer_2-hydroxyacid_DH"/>
</dbReference>
<reference evidence="3" key="1">
    <citation type="submission" date="2020-08" db="EMBL/GenBank/DDBJ databases">
        <title>Genomic Encyclopedia of Type Strains, Phase IV (KMG-V): Genome sequencing to study the core and pangenomes of soil and plant-associated prokaryotes.</title>
        <authorList>
            <person name="Whitman W."/>
        </authorList>
    </citation>
    <scope>NUCLEOTIDE SEQUENCE [LARGE SCALE GENOMIC DNA]</scope>
    <source>
        <strain evidence="3">M8UP27</strain>
    </source>
</reference>
<feature type="domain" description="D-isomer specific 2-hydroxyacid dehydrogenase NAD-binding" evidence="2">
    <location>
        <begin position="3"/>
        <end position="46"/>
    </location>
</feature>
<dbReference type="InterPro" id="IPR006140">
    <property type="entry name" value="D-isomer_DH_NAD-bd"/>
</dbReference>
<dbReference type="PANTHER" id="PTHR10996">
    <property type="entry name" value="2-HYDROXYACID DEHYDROGENASE-RELATED"/>
    <property type="match status" value="1"/>
</dbReference>
<sequence>MIEALYSQLACGHLAGAGLDVFWEEPLPTNDPILTLPNVIAMPHVGGVTEASFEMIAKAVAGNIERIRRGDHPLHTAF</sequence>
<dbReference type="InterPro" id="IPR036291">
    <property type="entry name" value="NAD(P)-bd_dom_sf"/>
</dbReference>
<gene>
    <name evidence="3" type="ORF">HDF09_003128</name>
</gene>
<evidence type="ECO:0000256" key="1">
    <source>
        <dbReference type="ARBA" id="ARBA00023002"/>
    </source>
</evidence>
<keyword evidence="1" id="KW-0560">Oxidoreductase</keyword>
<organism evidence="3 4">
    <name type="scientific">Tunturiibacter empetritectus</name>
    <dbReference type="NCBI Taxonomy" id="3069691"/>
    <lineage>
        <taxon>Bacteria</taxon>
        <taxon>Pseudomonadati</taxon>
        <taxon>Acidobacteriota</taxon>
        <taxon>Terriglobia</taxon>
        <taxon>Terriglobales</taxon>
        <taxon>Acidobacteriaceae</taxon>
        <taxon>Tunturiibacter</taxon>
    </lineage>
</organism>
<dbReference type="Gene3D" id="3.40.50.720">
    <property type="entry name" value="NAD(P)-binding Rossmann-like Domain"/>
    <property type="match status" value="2"/>
</dbReference>
<dbReference type="EMBL" id="JACHDY010000004">
    <property type="protein sequence ID" value="MBB5318431.1"/>
    <property type="molecule type" value="Genomic_DNA"/>
</dbReference>
<dbReference type="AlphaFoldDB" id="A0A7W8MS11"/>
<comment type="caution">
    <text evidence="3">The sequence shown here is derived from an EMBL/GenBank/DDBJ whole genome shotgun (WGS) entry which is preliminary data.</text>
</comment>
<dbReference type="Pfam" id="PF02826">
    <property type="entry name" value="2-Hacid_dh_C"/>
    <property type="match status" value="1"/>
</dbReference>
<evidence type="ECO:0000313" key="3">
    <source>
        <dbReference type="EMBL" id="MBB5318431.1"/>
    </source>
</evidence>
<keyword evidence="4" id="KW-1185">Reference proteome</keyword>
<evidence type="ECO:0000259" key="2">
    <source>
        <dbReference type="Pfam" id="PF02826"/>
    </source>
</evidence>
<dbReference type="SUPFAM" id="SSF51735">
    <property type="entry name" value="NAD(P)-binding Rossmann-fold domains"/>
    <property type="match status" value="1"/>
</dbReference>
<protein>
    <submittedName>
        <fullName evidence="3">Phosphoglycerate dehydrogenase-like enzyme</fullName>
    </submittedName>
</protein>
<dbReference type="Proteomes" id="UP000568106">
    <property type="component" value="Unassembled WGS sequence"/>
</dbReference>
<dbReference type="GO" id="GO:0051287">
    <property type="term" value="F:NAD binding"/>
    <property type="evidence" value="ECO:0007669"/>
    <property type="project" value="InterPro"/>
</dbReference>
<dbReference type="GO" id="GO:0016491">
    <property type="term" value="F:oxidoreductase activity"/>
    <property type="evidence" value="ECO:0007669"/>
    <property type="project" value="UniProtKB-KW"/>
</dbReference>
<proteinExistence type="predicted"/>